<organism evidence="1 2">
    <name type="scientific">Neorhizobium galegae bv. officinalis</name>
    <dbReference type="NCBI Taxonomy" id="323656"/>
    <lineage>
        <taxon>Bacteria</taxon>
        <taxon>Pseudomonadati</taxon>
        <taxon>Pseudomonadota</taxon>
        <taxon>Alphaproteobacteria</taxon>
        <taxon>Hyphomicrobiales</taxon>
        <taxon>Rhizobiaceae</taxon>
        <taxon>Rhizobium/Agrobacterium group</taxon>
        <taxon>Neorhizobium</taxon>
    </lineage>
</organism>
<gene>
    <name evidence="1" type="ORF">NGAL_HAMBI1145_40080</name>
</gene>
<dbReference type="InterPro" id="IPR036388">
    <property type="entry name" value="WH-like_DNA-bd_sf"/>
</dbReference>
<dbReference type="InterPro" id="IPR000600">
    <property type="entry name" value="ROK"/>
</dbReference>
<dbReference type="RefSeq" id="WP_046667986.1">
    <property type="nucleotide sequence ID" value="NZ_CCRH01000011.1"/>
</dbReference>
<dbReference type="AlphaFoldDB" id="A0A0T7FRR8"/>
<dbReference type="SUPFAM" id="SSF46785">
    <property type="entry name" value="Winged helix' DNA-binding domain"/>
    <property type="match status" value="1"/>
</dbReference>
<dbReference type="CDD" id="cd23763">
    <property type="entry name" value="ASKHA_ATPase_ROK"/>
    <property type="match status" value="1"/>
</dbReference>
<dbReference type="GO" id="GO:0009384">
    <property type="term" value="F:N-acylmannosamine kinase activity"/>
    <property type="evidence" value="ECO:0007669"/>
    <property type="project" value="TreeGrafter"/>
</dbReference>
<dbReference type="EMBL" id="CCRH01000011">
    <property type="protein sequence ID" value="CDZ37707.1"/>
    <property type="molecule type" value="Genomic_DNA"/>
</dbReference>
<evidence type="ECO:0000313" key="2">
    <source>
        <dbReference type="Proteomes" id="UP000046176"/>
    </source>
</evidence>
<dbReference type="PANTHER" id="PTHR18964:SF169">
    <property type="entry name" value="N-ACETYLMANNOSAMINE KINASE"/>
    <property type="match status" value="1"/>
</dbReference>
<dbReference type="InterPro" id="IPR043129">
    <property type="entry name" value="ATPase_NBD"/>
</dbReference>
<protein>
    <submittedName>
        <fullName evidence="1">ROK family protein</fullName>
    </submittedName>
</protein>
<sequence length="384" mass="42060">MAYFPEALIPPQFLRTGENGVVSPNERSLLKLIWRYPGLSRSEVTDHTDLTQQSVYRIIDQLAERGVVLLGSPKPGVGRGQPSPTIRLNARYAYSCGISVNTDVIGICLMDLAGNILSESSATLREHTMAQSLDLVRTRLVEAQKLNDLSPEALFGIGFAIAGYHVGGTRYNAPLPLHEWSLIELGPLLAEFFGKPVWVHNGANTGAIAEAMFGAGRYVRHFAYLSFNYGFGGGLVSDGELLLGGNGNAGEFSGIYNQEENQRRPALQLLIERLVRNGVDVPSITYMRRHFDPQWPGVAEWVNEITPAYNRLVNAISAIFDPQAIVFGGQVPPDLAQMMIDRTEIFGRPRYGVPRPSPKLIISEIASDASAMGAAVTPFHSTFY</sequence>
<dbReference type="Gene3D" id="1.10.10.10">
    <property type="entry name" value="Winged helix-like DNA-binding domain superfamily/Winged helix DNA-binding domain"/>
    <property type="match status" value="1"/>
</dbReference>
<name>A0A0T7FRR8_NEOGA</name>
<dbReference type="OrthoDB" id="8595273at2"/>
<dbReference type="Pfam" id="PF00480">
    <property type="entry name" value="ROK"/>
    <property type="match status" value="1"/>
</dbReference>
<dbReference type="InterPro" id="IPR036390">
    <property type="entry name" value="WH_DNA-bd_sf"/>
</dbReference>
<evidence type="ECO:0000313" key="1">
    <source>
        <dbReference type="EMBL" id="CDZ37707.1"/>
    </source>
</evidence>
<accession>A0A0T7FRR8</accession>
<dbReference type="Proteomes" id="UP000046176">
    <property type="component" value="Unassembled WGS sequence"/>
</dbReference>
<dbReference type="PANTHER" id="PTHR18964">
    <property type="entry name" value="ROK (REPRESSOR, ORF, KINASE) FAMILY"/>
    <property type="match status" value="1"/>
</dbReference>
<dbReference type="GO" id="GO:0019262">
    <property type="term" value="P:N-acetylneuraminate catabolic process"/>
    <property type="evidence" value="ECO:0007669"/>
    <property type="project" value="TreeGrafter"/>
</dbReference>
<dbReference type="SUPFAM" id="SSF53067">
    <property type="entry name" value="Actin-like ATPase domain"/>
    <property type="match status" value="1"/>
</dbReference>
<reference evidence="1 2" key="1">
    <citation type="submission" date="2014-08" db="EMBL/GenBank/DDBJ databases">
        <authorList>
            <person name="Chen Y.-H."/>
        </authorList>
    </citation>
    <scope>NUCLEOTIDE SEQUENCE [LARGE SCALE GENOMIC DNA]</scope>
</reference>
<proteinExistence type="predicted"/>
<dbReference type="Gene3D" id="3.30.420.40">
    <property type="match status" value="2"/>
</dbReference>